<dbReference type="Proteomes" id="UP000199144">
    <property type="component" value="Unassembled WGS sequence"/>
</dbReference>
<evidence type="ECO:0000313" key="3">
    <source>
        <dbReference type="Proteomes" id="UP000199144"/>
    </source>
</evidence>
<dbReference type="STRING" id="254406.SAMN04488042_108144"/>
<evidence type="ECO:0000313" key="2">
    <source>
        <dbReference type="EMBL" id="SFM53549.1"/>
    </source>
</evidence>
<dbReference type="OrthoDB" id="7699970at2"/>
<sequence>MMRLLLAFVFSFCTTIAMAQGTPVLEIELSDTETLPGQPLTLRITVLVPTWMPEPPVWPSFEAPNLMVRLPERASTSTSRRIDGETWSGISRRYQITPMVPGTVRLPAQTLTVVYADPPNAAPLRAELAIEARNITGILPKGAEGLDPFIAARALRLTQTIEGTSEGLQAGDSFSRVITAETEGLSGIFLPELTPDAVLSGVRAYPETPEVSDKDNRGKVTGTRRETTVYMAEGGVDGTLLGVSLDWYNIASGKVETATTDPIPVSATAPPAPPEPRDWRRIGALGVVAALAGLLVTWLIRRLTPPLRRWRAAHRQRYLDSARFAWRHLQEARRQRDLGATRAAYDLWRARSPVQDAGLHTRIEAAFADIGAARYGARPDAREERYWQSLSGLFHLARRVSPRAPKTGALPALNPTAPRHH</sequence>
<name>A0A1I4RMX8_9RHOB</name>
<dbReference type="PANTHER" id="PTHR40940">
    <property type="entry name" value="PROTEIN BATD-RELATED"/>
    <property type="match status" value="1"/>
</dbReference>
<protein>
    <submittedName>
        <fullName evidence="2">Oxygen tolerance</fullName>
    </submittedName>
</protein>
<keyword evidence="1" id="KW-0732">Signal</keyword>
<proteinExistence type="predicted"/>
<feature type="signal peptide" evidence="1">
    <location>
        <begin position="1"/>
        <end position="19"/>
    </location>
</feature>
<evidence type="ECO:0000256" key="1">
    <source>
        <dbReference type="SAM" id="SignalP"/>
    </source>
</evidence>
<feature type="chain" id="PRO_5011595602" evidence="1">
    <location>
        <begin position="20"/>
        <end position="421"/>
    </location>
</feature>
<dbReference type="EMBL" id="FOTQ01000008">
    <property type="protein sequence ID" value="SFM53549.1"/>
    <property type="molecule type" value="Genomic_DNA"/>
</dbReference>
<keyword evidence="3" id="KW-1185">Reference proteome</keyword>
<reference evidence="2 3" key="1">
    <citation type="submission" date="2016-10" db="EMBL/GenBank/DDBJ databases">
        <authorList>
            <person name="de Groot N.N."/>
        </authorList>
    </citation>
    <scope>NUCLEOTIDE SEQUENCE [LARGE SCALE GENOMIC DNA]</scope>
    <source>
        <strain evidence="2 3">DSM 15283</strain>
    </source>
</reference>
<dbReference type="PANTHER" id="PTHR40940:SF1">
    <property type="entry name" value="PROTEIN BATD"/>
    <property type="match status" value="1"/>
</dbReference>
<organism evidence="2 3">
    <name type="scientific">Shimia aestuarii</name>
    <dbReference type="NCBI Taxonomy" id="254406"/>
    <lineage>
        <taxon>Bacteria</taxon>
        <taxon>Pseudomonadati</taxon>
        <taxon>Pseudomonadota</taxon>
        <taxon>Alphaproteobacteria</taxon>
        <taxon>Rhodobacterales</taxon>
        <taxon>Roseobacteraceae</taxon>
    </lineage>
</organism>
<accession>A0A1I4RMX8</accession>
<dbReference type="InterPro" id="IPR025738">
    <property type="entry name" value="BatD"/>
</dbReference>
<gene>
    <name evidence="2" type="ORF">SAMN04488042_108144</name>
</gene>
<dbReference type="AlphaFoldDB" id="A0A1I4RMX8"/>
<dbReference type="RefSeq" id="WP_093095476.1">
    <property type="nucleotide sequence ID" value="NZ_FOTQ01000008.1"/>
</dbReference>